<protein>
    <submittedName>
        <fullName evidence="1">Uncharacterized protein</fullName>
    </submittedName>
</protein>
<proteinExistence type="predicted"/>
<organism evidence="1">
    <name type="scientific">Siphoviridae sp. cttFh17</name>
    <dbReference type="NCBI Taxonomy" id="2826491"/>
    <lineage>
        <taxon>Viruses</taxon>
        <taxon>Duplodnaviria</taxon>
        <taxon>Heunggongvirae</taxon>
        <taxon>Uroviricota</taxon>
        <taxon>Caudoviricetes</taxon>
    </lineage>
</organism>
<name>A0A8S5NJ55_9CAUD</name>
<sequence length="61" mass="7007">MNKQEEEILEYLEQSYSGAKMMDDESCQVRLARAIAAFNSDPKVSAFALFTNKFITEYCTE</sequence>
<dbReference type="EMBL" id="BK015176">
    <property type="protein sequence ID" value="DAD94375.1"/>
    <property type="molecule type" value="Genomic_DNA"/>
</dbReference>
<evidence type="ECO:0000313" key="1">
    <source>
        <dbReference type="EMBL" id="DAD94375.1"/>
    </source>
</evidence>
<accession>A0A8S5NJ55</accession>
<reference evidence="1" key="1">
    <citation type="journal article" date="2021" name="Proc. Natl. Acad. Sci. U.S.A.">
        <title>A Catalog of Tens of Thousands of Viruses from Human Metagenomes Reveals Hidden Associations with Chronic Diseases.</title>
        <authorList>
            <person name="Tisza M.J."/>
            <person name="Buck C.B."/>
        </authorList>
    </citation>
    <scope>NUCLEOTIDE SEQUENCE</scope>
    <source>
        <strain evidence="1">CttFh17</strain>
    </source>
</reference>